<reference evidence="2 3" key="1">
    <citation type="submission" date="2020-06" db="EMBL/GenBank/DDBJ databases">
        <title>Transcriptomic and genomic resources for Thalictrum thalictroides and T. hernandezii: Facilitating candidate gene discovery in an emerging model plant lineage.</title>
        <authorList>
            <person name="Arias T."/>
            <person name="Riano-Pachon D.M."/>
            <person name="Di Stilio V.S."/>
        </authorList>
    </citation>
    <scope>NUCLEOTIDE SEQUENCE [LARGE SCALE GENOMIC DNA]</scope>
    <source>
        <strain evidence="3">cv. WT478/WT964</strain>
        <tissue evidence="2">Leaves</tissue>
    </source>
</reference>
<comment type="caution">
    <text evidence="2">The sequence shown here is derived from an EMBL/GenBank/DDBJ whole genome shotgun (WGS) entry which is preliminary data.</text>
</comment>
<proteinExistence type="predicted"/>
<dbReference type="EMBL" id="JABWDY010008258">
    <property type="protein sequence ID" value="KAF5202330.1"/>
    <property type="molecule type" value="Genomic_DNA"/>
</dbReference>
<protein>
    <submittedName>
        <fullName evidence="2">Uncharacterized protein</fullName>
    </submittedName>
</protein>
<dbReference type="AlphaFoldDB" id="A0A7J6X0S7"/>
<dbReference type="OrthoDB" id="1905044at2759"/>
<gene>
    <name evidence="2" type="ORF">FRX31_008082</name>
</gene>
<evidence type="ECO:0000313" key="2">
    <source>
        <dbReference type="EMBL" id="KAF5202330.1"/>
    </source>
</evidence>
<accession>A0A7J6X0S7</accession>
<evidence type="ECO:0000313" key="3">
    <source>
        <dbReference type="Proteomes" id="UP000554482"/>
    </source>
</evidence>
<sequence>MKKTLLSSHKDAMLNTPFGRIFNLFLEKKIKKESMANQNRKIPFDIISRYSGEKDALKFGEGENAKFVKFEPKHVALTFGIPVYGRKIVEVFRKFRFDPDQSSFLVKHNLQGCGDIKRNVMKSKIESLVTEEGSEKDFCRMIILFMSATIFFPNFNNNIGKSFVVHLENIENMRKLGRTDLIYSELMKKVKIKKENPLYCACVIPLLIKDDFEDIKDGENLLLEEVIIQPEDDNTKDYEQLFKENIDLKAEIVKLKRRIDELEIERRIEVGDEERWEDIVEDGQEEEQQKKLMNAYKDDTCEISARIVEDLMFDGFTHGEIINFYMKRLKNNEDPNTALSLYVSAYAWTHFIAKKHKSKEMALDAMLQNHFTDDIKFVFVPMNTSKSVGQSEGHH</sequence>
<keyword evidence="1" id="KW-0175">Coiled coil</keyword>
<dbReference type="Proteomes" id="UP000554482">
    <property type="component" value="Unassembled WGS sequence"/>
</dbReference>
<dbReference type="Gene3D" id="3.40.395.10">
    <property type="entry name" value="Adenoviral Proteinase, Chain A"/>
    <property type="match status" value="1"/>
</dbReference>
<feature type="coiled-coil region" evidence="1">
    <location>
        <begin position="238"/>
        <end position="265"/>
    </location>
</feature>
<keyword evidence="3" id="KW-1185">Reference proteome</keyword>
<name>A0A7J6X0S7_THATH</name>
<organism evidence="2 3">
    <name type="scientific">Thalictrum thalictroides</name>
    <name type="common">Rue-anemone</name>
    <name type="synonym">Anemone thalictroides</name>
    <dbReference type="NCBI Taxonomy" id="46969"/>
    <lineage>
        <taxon>Eukaryota</taxon>
        <taxon>Viridiplantae</taxon>
        <taxon>Streptophyta</taxon>
        <taxon>Embryophyta</taxon>
        <taxon>Tracheophyta</taxon>
        <taxon>Spermatophyta</taxon>
        <taxon>Magnoliopsida</taxon>
        <taxon>Ranunculales</taxon>
        <taxon>Ranunculaceae</taxon>
        <taxon>Thalictroideae</taxon>
        <taxon>Thalictrum</taxon>
    </lineage>
</organism>
<evidence type="ECO:0000256" key="1">
    <source>
        <dbReference type="SAM" id="Coils"/>
    </source>
</evidence>